<dbReference type="Gene3D" id="2.40.70.10">
    <property type="entry name" value="Acid Proteases"/>
    <property type="match status" value="1"/>
</dbReference>
<reference evidence="5 6" key="1">
    <citation type="submission" date="2023-01" db="EMBL/GenBank/DDBJ databases">
        <title>Analysis of 21 Apiospora genomes using comparative genomics revels a genus with tremendous synthesis potential of carbohydrate active enzymes and secondary metabolites.</title>
        <authorList>
            <person name="Sorensen T."/>
        </authorList>
    </citation>
    <scope>NUCLEOTIDE SEQUENCE [LARGE SCALE GENOMIC DNA]</scope>
    <source>
        <strain evidence="5 6">CBS 114990</strain>
    </source>
</reference>
<feature type="compositionally biased region" description="Polar residues" evidence="1">
    <location>
        <begin position="421"/>
        <end position="431"/>
    </location>
</feature>
<evidence type="ECO:0000256" key="2">
    <source>
        <dbReference type="SAM" id="Phobius"/>
    </source>
</evidence>
<dbReference type="EMBL" id="JAQQWN010000004">
    <property type="protein sequence ID" value="KAK8088144.1"/>
    <property type="molecule type" value="Genomic_DNA"/>
</dbReference>
<evidence type="ECO:0000259" key="4">
    <source>
        <dbReference type="PROSITE" id="PS51767"/>
    </source>
</evidence>
<feature type="transmembrane region" description="Helical" evidence="2">
    <location>
        <begin position="457"/>
        <end position="481"/>
    </location>
</feature>
<feature type="non-terminal residue" evidence="5">
    <location>
        <position position="1"/>
    </location>
</feature>
<feature type="region of interest" description="Disordered" evidence="1">
    <location>
        <begin position="490"/>
        <end position="533"/>
    </location>
</feature>
<dbReference type="Proteomes" id="UP001433268">
    <property type="component" value="Unassembled WGS sequence"/>
</dbReference>
<evidence type="ECO:0000313" key="5">
    <source>
        <dbReference type="EMBL" id="KAK8088144.1"/>
    </source>
</evidence>
<feature type="region of interest" description="Disordered" evidence="1">
    <location>
        <begin position="538"/>
        <end position="557"/>
    </location>
</feature>
<protein>
    <recommendedName>
        <fullName evidence="4">Peptidase A1 domain-containing protein</fullName>
    </recommendedName>
</protein>
<gene>
    <name evidence="5" type="ORF">PG997_003105</name>
</gene>
<evidence type="ECO:0000256" key="1">
    <source>
        <dbReference type="SAM" id="MobiDB-lite"/>
    </source>
</evidence>
<feature type="region of interest" description="Disordered" evidence="1">
    <location>
        <begin position="421"/>
        <end position="451"/>
    </location>
</feature>
<proteinExistence type="predicted"/>
<dbReference type="InterPro" id="IPR021109">
    <property type="entry name" value="Peptidase_aspartic_dom_sf"/>
</dbReference>
<dbReference type="SUPFAM" id="SSF50630">
    <property type="entry name" value="Acid proteases"/>
    <property type="match status" value="1"/>
</dbReference>
<evidence type="ECO:0000256" key="3">
    <source>
        <dbReference type="SAM" id="SignalP"/>
    </source>
</evidence>
<feature type="compositionally biased region" description="Low complexity" evidence="1">
    <location>
        <begin position="432"/>
        <end position="451"/>
    </location>
</feature>
<dbReference type="InterPro" id="IPR033121">
    <property type="entry name" value="PEPTIDASE_A1"/>
</dbReference>
<name>A0ABR1WYE4_9PEZI</name>
<keyword evidence="2" id="KW-1133">Transmembrane helix</keyword>
<feature type="signal peptide" evidence="3">
    <location>
        <begin position="1"/>
        <end position="20"/>
    </location>
</feature>
<comment type="caution">
    <text evidence="5">The sequence shown here is derived from an EMBL/GenBank/DDBJ whole genome shotgun (WGS) entry which is preliminary data.</text>
</comment>
<dbReference type="PROSITE" id="PS51767">
    <property type="entry name" value="PEPTIDASE_A1"/>
    <property type="match status" value="1"/>
</dbReference>
<organism evidence="5 6">
    <name type="scientific">Apiospora hydei</name>
    <dbReference type="NCBI Taxonomy" id="1337664"/>
    <lineage>
        <taxon>Eukaryota</taxon>
        <taxon>Fungi</taxon>
        <taxon>Dikarya</taxon>
        <taxon>Ascomycota</taxon>
        <taxon>Pezizomycotina</taxon>
        <taxon>Sordariomycetes</taxon>
        <taxon>Xylariomycetidae</taxon>
        <taxon>Amphisphaeriales</taxon>
        <taxon>Apiosporaceae</taxon>
        <taxon>Apiospora</taxon>
    </lineage>
</organism>
<accession>A0ABR1WYE4</accession>
<dbReference type="CDD" id="cd12087">
    <property type="entry name" value="TM_EGFR-like"/>
    <property type="match status" value="1"/>
</dbReference>
<dbReference type="RefSeq" id="XP_066671038.1">
    <property type="nucleotide sequence ID" value="XM_066807420.1"/>
</dbReference>
<dbReference type="GeneID" id="92040480"/>
<sequence length="557" mass="60013">PGALTWLLLCVGFWPLMAYASCTPYPITVPIGNVSLPNKQIARGVEIQVGDPPQPFAFMPQWPLNNTFLYGPNGQCPSNEYHSVMSCTTKRGGAYDAFASSTRKQVDPATYPIDSAPYPQMSYVSESLRFNDNVSLGNFPVGVALNDWGAQGYHPTVAFGLGTNSTLLKTLKRSSKILSNTWGLFWGRNGGTTSSQLNGSIVFGGYDRAKVSGQKYVQAMSKNAGCSSRLVATISDMILNFPNGTNASIFPSSQSTALAACIVPDYPTLLTLPLDPYVNTFQRMTGMNNDLERSLGLNFFSIKYTRASSANNVNSYGGDLTIQLQSGLSVRVPNDQLVVPDVIIVRPTGALVVNGSAPDLVINSIQDVNANDLPQLGRQFLTAAYLMVNMDADQFTLWSANPTSDQDLVAVDTSNQEVTEYCGTGQSSLNNSGDGPESGSDPSSTATGSSASSRTRLIAGAVAGSIGGVLLIVSTTVYILGRRKRINKERRVSGRNPIQPAMPPYYGEAPPYSSPPQKSWQQQYKAELPGDEAIYEEQRRNQTFPPSASHHRYELGG</sequence>
<feature type="domain" description="Peptidase A1" evidence="4">
    <location>
        <begin position="43"/>
        <end position="398"/>
    </location>
</feature>
<keyword evidence="2" id="KW-0812">Transmembrane</keyword>
<feature type="compositionally biased region" description="Polar residues" evidence="1">
    <location>
        <begin position="515"/>
        <end position="524"/>
    </location>
</feature>
<evidence type="ECO:0000313" key="6">
    <source>
        <dbReference type="Proteomes" id="UP001433268"/>
    </source>
</evidence>
<feature type="chain" id="PRO_5046420297" description="Peptidase A1 domain-containing protein" evidence="3">
    <location>
        <begin position="21"/>
        <end position="557"/>
    </location>
</feature>
<keyword evidence="6" id="KW-1185">Reference proteome</keyword>
<keyword evidence="2" id="KW-0472">Membrane</keyword>
<keyword evidence="3" id="KW-0732">Signal</keyword>